<protein>
    <submittedName>
        <fullName evidence="1">Uncharacterized protein</fullName>
    </submittedName>
</protein>
<reference evidence="1 2" key="2">
    <citation type="journal article" date="2022" name="Mol. Ecol. Resour.">
        <title>The genomes of chicory, endive, great burdock and yacon provide insights into Asteraceae paleo-polyploidization history and plant inulin production.</title>
        <authorList>
            <person name="Fan W."/>
            <person name="Wang S."/>
            <person name="Wang H."/>
            <person name="Wang A."/>
            <person name="Jiang F."/>
            <person name="Liu H."/>
            <person name="Zhao H."/>
            <person name="Xu D."/>
            <person name="Zhang Y."/>
        </authorList>
    </citation>
    <scope>NUCLEOTIDE SEQUENCE [LARGE SCALE GENOMIC DNA]</scope>
    <source>
        <strain evidence="2">cv. Yunnan</strain>
        <tissue evidence="1">Leaves</tissue>
    </source>
</reference>
<dbReference type="Proteomes" id="UP001056120">
    <property type="component" value="Linkage Group LG25"/>
</dbReference>
<gene>
    <name evidence="1" type="ORF">L1987_76004</name>
</gene>
<reference evidence="2" key="1">
    <citation type="journal article" date="2022" name="Mol. Ecol. Resour.">
        <title>The genomes of chicory, endive, great burdock and yacon provide insights into Asteraceae palaeo-polyploidization history and plant inulin production.</title>
        <authorList>
            <person name="Fan W."/>
            <person name="Wang S."/>
            <person name="Wang H."/>
            <person name="Wang A."/>
            <person name="Jiang F."/>
            <person name="Liu H."/>
            <person name="Zhao H."/>
            <person name="Xu D."/>
            <person name="Zhang Y."/>
        </authorList>
    </citation>
    <scope>NUCLEOTIDE SEQUENCE [LARGE SCALE GENOMIC DNA]</scope>
    <source>
        <strain evidence="2">cv. Yunnan</strain>
    </source>
</reference>
<evidence type="ECO:0000313" key="2">
    <source>
        <dbReference type="Proteomes" id="UP001056120"/>
    </source>
</evidence>
<organism evidence="1 2">
    <name type="scientific">Smallanthus sonchifolius</name>
    <dbReference type="NCBI Taxonomy" id="185202"/>
    <lineage>
        <taxon>Eukaryota</taxon>
        <taxon>Viridiplantae</taxon>
        <taxon>Streptophyta</taxon>
        <taxon>Embryophyta</taxon>
        <taxon>Tracheophyta</taxon>
        <taxon>Spermatophyta</taxon>
        <taxon>Magnoliopsida</taxon>
        <taxon>eudicotyledons</taxon>
        <taxon>Gunneridae</taxon>
        <taxon>Pentapetalae</taxon>
        <taxon>asterids</taxon>
        <taxon>campanulids</taxon>
        <taxon>Asterales</taxon>
        <taxon>Asteraceae</taxon>
        <taxon>Asteroideae</taxon>
        <taxon>Heliantheae alliance</taxon>
        <taxon>Millerieae</taxon>
        <taxon>Smallanthus</taxon>
    </lineage>
</organism>
<comment type="caution">
    <text evidence="1">The sequence shown here is derived from an EMBL/GenBank/DDBJ whole genome shotgun (WGS) entry which is preliminary data.</text>
</comment>
<keyword evidence="2" id="KW-1185">Reference proteome</keyword>
<dbReference type="EMBL" id="CM042042">
    <property type="protein sequence ID" value="KAI3705763.1"/>
    <property type="molecule type" value="Genomic_DNA"/>
</dbReference>
<name>A0ACB9A7B1_9ASTR</name>
<proteinExistence type="predicted"/>
<accession>A0ACB9A7B1</accession>
<sequence>MDFVFLLITYCSSESICFLAYFKSWILLFGQQTLNQIFIFFVSPPPRKSNVCVHSLNNFMAGVSMRKHSGRKRSNLLKPQQQQPAMLPSSNSPFRTRKSVVLLSILSAVAVTVLSWNSWSSFRSDGVVSDQIHSFEIVNEFPHDPAAFTQGLLYGGNDTLLESTGLYGHSSIREVDLQTGKIKAMQNMDASYFGEGLTLLGQRLYQVTWLVKTGFIYDRYNLTNFKTFTHGMKDGWGLATDGKILFGSDGSSSLYHLHPRTTKVIKEQVVKYKGQEVHSLNELEYINNEVWANIWQSDCIARISPVDGTVIGWVVLPELREGLISAGNKIDVLNGIAWDEDNKRLFVTGKHWPKLYEIKLQPLSKPLQILLLSYSEDEFKGLVEAAIAVEDFNDGVIDAAFESEEEVEVAEADVASIATTEKPNRARERPTLAVVVVFPTPLLPEVMTTTRGVSPASSGLRLEKCGREDEGSVSNLRDVIAGMIRRPWKEAAQ</sequence>
<evidence type="ECO:0000313" key="1">
    <source>
        <dbReference type="EMBL" id="KAI3705763.1"/>
    </source>
</evidence>